<comment type="caution">
    <text evidence="3">The sequence shown here is derived from an EMBL/GenBank/DDBJ whole genome shotgun (WGS) entry which is preliminary data.</text>
</comment>
<organism evidence="3 4">
    <name type="scientific">Leucobacter komagatae</name>
    <dbReference type="NCBI Taxonomy" id="55969"/>
    <lineage>
        <taxon>Bacteria</taxon>
        <taxon>Bacillati</taxon>
        <taxon>Actinomycetota</taxon>
        <taxon>Actinomycetes</taxon>
        <taxon>Micrococcales</taxon>
        <taxon>Microbacteriaceae</taxon>
        <taxon>Leucobacter</taxon>
    </lineage>
</organism>
<dbReference type="Gene3D" id="1.10.30.50">
    <property type="match status" value="1"/>
</dbReference>
<dbReference type="AlphaFoldDB" id="A0A542Y414"/>
<feature type="compositionally biased region" description="Low complexity" evidence="1">
    <location>
        <begin position="151"/>
        <end position="168"/>
    </location>
</feature>
<dbReference type="Proteomes" id="UP000319094">
    <property type="component" value="Unassembled WGS sequence"/>
</dbReference>
<dbReference type="Pfam" id="PF02720">
    <property type="entry name" value="DUF222"/>
    <property type="match status" value="1"/>
</dbReference>
<proteinExistence type="predicted"/>
<dbReference type="EMBL" id="VFON01000001">
    <property type="protein sequence ID" value="TQL42798.1"/>
    <property type="molecule type" value="Genomic_DNA"/>
</dbReference>
<evidence type="ECO:0000313" key="4">
    <source>
        <dbReference type="Proteomes" id="UP000319094"/>
    </source>
</evidence>
<dbReference type="CDD" id="cd00085">
    <property type="entry name" value="HNHc"/>
    <property type="match status" value="1"/>
</dbReference>
<name>A0A542Y414_9MICO</name>
<accession>A0A542Y414</accession>
<feature type="compositionally biased region" description="Basic and acidic residues" evidence="1">
    <location>
        <begin position="169"/>
        <end position="189"/>
    </location>
</feature>
<sequence>MAARYRMSEHAAGRLMDVAHQAVSLYPASLRSLADGEISAEHLRIIVDEGSLFGLDSDGEAAERRGRYEADVLPRAKVDPPNRLKPVAHVLAERGAQVEVEVMHQRAVARRHVRVAEMPDGMAELRAYLPALEAYGIRDRIRRIAKAALRGSAAESTAESAGESAQAERSGETRRTPDNAEGQGNKRGDSSGYTSNEAPAGSEKPIPKQRTLDQTEADAFCDLLFFGDIPLGDDSTDRRARGIRALVQVIVPGSAVGLGAGLEPGLEPGFETGSGARNDSPVESAALTTRGPVSELVGYGPISRGAGQRVAGSADVWDAVSVDSRGTVLSVDRYRPTPTIQRFLAARDLHCRAPGCRVPVARCDVDHTVAAEHGGPTSTDNLAYLCRGHHTIKHHTGWQVSQRDGGVLTWVSPTGTEHVEDPPSRVRFRTEP</sequence>
<dbReference type="InterPro" id="IPR003615">
    <property type="entry name" value="HNH_nuc"/>
</dbReference>
<reference evidence="3 4" key="1">
    <citation type="submission" date="2019-06" db="EMBL/GenBank/DDBJ databases">
        <title>Sequencing the genomes of 1000 actinobacteria strains.</title>
        <authorList>
            <person name="Klenk H.-P."/>
        </authorList>
    </citation>
    <scope>NUCLEOTIDE SEQUENCE [LARGE SCALE GENOMIC DNA]</scope>
    <source>
        <strain evidence="3 4">DSM 8803</strain>
    </source>
</reference>
<protein>
    <submittedName>
        <fullName evidence="3">Uncharacterized protein DUF222</fullName>
    </submittedName>
</protein>
<gene>
    <name evidence="3" type="ORF">FB468_0806</name>
</gene>
<evidence type="ECO:0000259" key="2">
    <source>
        <dbReference type="SMART" id="SM00507"/>
    </source>
</evidence>
<feature type="region of interest" description="Disordered" evidence="1">
    <location>
        <begin position="151"/>
        <end position="208"/>
    </location>
</feature>
<dbReference type="InterPro" id="IPR003870">
    <property type="entry name" value="DUF222"/>
</dbReference>
<feature type="domain" description="HNH nuclease" evidence="2">
    <location>
        <begin position="339"/>
        <end position="391"/>
    </location>
</feature>
<evidence type="ECO:0000256" key="1">
    <source>
        <dbReference type="SAM" id="MobiDB-lite"/>
    </source>
</evidence>
<evidence type="ECO:0000313" key="3">
    <source>
        <dbReference type="EMBL" id="TQL42798.1"/>
    </source>
</evidence>
<dbReference type="SMART" id="SM00507">
    <property type="entry name" value="HNHc"/>
    <property type="match status" value="1"/>
</dbReference>
<keyword evidence="4" id="KW-1185">Reference proteome</keyword>